<dbReference type="EMBL" id="CAJHIT010000010">
    <property type="protein sequence ID" value="CAD6506313.1"/>
    <property type="molecule type" value="Genomic_DNA"/>
</dbReference>
<feature type="compositionally biased region" description="Acidic residues" evidence="7">
    <location>
        <begin position="83"/>
        <end position="93"/>
    </location>
</feature>
<dbReference type="InterPro" id="IPR015408">
    <property type="entry name" value="Znf_Mcm10/DnaG"/>
</dbReference>
<evidence type="ECO:0000259" key="9">
    <source>
        <dbReference type="Pfam" id="PF22379"/>
    </source>
</evidence>
<feature type="compositionally biased region" description="Basic and acidic residues" evidence="7">
    <location>
        <begin position="247"/>
        <end position="260"/>
    </location>
</feature>
<keyword evidence="5" id="KW-0862">Zinc</keyword>
<dbReference type="GO" id="GO:0003697">
    <property type="term" value="F:single-stranded DNA binding"/>
    <property type="evidence" value="ECO:0007669"/>
    <property type="project" value="InterPro"/>
</dbReference>
<evidence type="ECO:0000256" key="6">
    <source>
        <dbReference type="ARBA" id="ARBA00023242"/>
    </source>
</evidence>
<dbReference type="Pfam" id="PF09329">
    <property type="entry name" value="zf-primase"/>
    <property type="match status" value="1"/>
</dbReference>
<evidence type="ECO:0000256" key="1">
    <source>
        <dbReference type="ARBA" id="ARBA00004123"/>
    </source>
</evidence>
<evidence type="ECO:0000259" key="8">
    <source>
        <dbReference type="Pfam" id="PF09329"/>
    </source>
</evidence>
<dbReference type="Proteomes" id="UP000683417">
    <property type="component" value="Unassembled WGS sequence"/>
</dbReference>
<dbReference type="InterPro" id="IPR055065">
    <property type="entry name" value="OB_MCM10"/>
</dbReference>
<keyword evidence="3" id="KW-0479">Metal-binding</keyword>
<feature type="region of interest" description="Disordered" evidence="7">
    <location>
        <begin position="23"/>
        <end position="93"/>
    </location>
</feature>
<keyword evidence="4" id="KW-0863">Zinc-finger</keyword>
<evidence type="ECO:0000256" key="4">
    <source>
        <dbReference type="ARBA" id="ARBA00022771"/>
    </source>
</evidence>
<protein>
    <submittedName>
        <fullName evidence="10">BgTH12-07239</fullName>
    </submittedName>
</protein>
<evidence type="ECO:0000256" key="3">
    <source>
        <dbReference type="ARBA" id="ARBA00022723"/>
    </source>
</evidence>
<dbReference type="Pfam" id="PF22379">
    <property type="entry name" value="OB_MCM10"/>
    <property type="match status" value="1"/>
</dbReference>
<dbReference type="AlphaFoldDB" id="A0A9W4D8S9"/>
<feature type="domain" description="MCM10 OB-fold" evidence="9">
    <location>
        <begin position="377"/>
        <end position="511"/>
    </location>
</feature>
<evidence type="ECO:0000256" key="7">
    <source>
        <dbReference type="SAM" id="MobiDB-lite"/>
    </source>
</evidence>
<organism evidence="10 11">
    <name type="scientific">Blumeria graminis f. sp. triticale</name>
    <dbReference type="NCBI Taxonomy" id="1689686"/>
    <lineage>
        <taxon>Eukaryota</taxon>
        <taxon>Fungi</taxon>
        <taxon>Dikarya</taxon>
        <taxon>Ascomycota</taxon>
        <taxon>Pezizomycotina</taxon>
        <taxon>Leotiomycetes</taxon>
        <taxon>Erysiphales</taxon>
        <taxon>Erysiphaceae</taxon>
        <taxon>Blumeria</taxon>
    </lineage>
</organism>
<name>A0A9W4D8S9_BLUGR</name>
<accession>A0A9W4D8S9</accession>
<dbReference type="FunFam" id="2.40.50.140:FF:000174">
    <property type="entry name" value="DNA replication licensing factor mcm10"/>
    <property type="match status" value="1"/>
</dbReference>
<feature type="region of interest" description="Disordered" evidence="7">
    <location>
        <begin position="334"/>
        <end position="376"/>
    </location>
</feature>
<evidence type="ECO:0000313" key="10">
    <source>
        <dbReference type="EMBL" id="CAD6506313.1"/>
    </source>
</evidence>
<dbReference type="GO" id="GO:0008270">
    <property type="term" value="F:zinc ion binding"/>
    <property type="evidence" value="ECO:0007669"/>
    <property type="project" value="UniProtKB-KW"/>
</dbReference>
<dbReference type="GO" id="GO:0003688">
    <property type="term" value="F:DNA replication origin binding"/>
    <property type="evidence" value="ECO:0007669"/>
    <property type="project" value="TreeGrafter"/>
</dbReference>
<keyword evidence="2" id="KW-0235">DNA replication</keyword>
<reference evidence="10" key="1">
    <citation type="submission" date="2020-10" db="EMBL/GenBank/DDBJ databases">
        <authorList>
            <person name="Muller C M."/>
        </authorList>
    </citation>
    <scope>NUCLEOTIDE SEQUENCE</scope>
    <source>
        <strain evidence="10">THUN-12</strain>
    </source>
</reference>
<comment type="caution">
    <text evidence="10">The sequence shown here is derived from an EMBL/GenBank/DDBJ whole genome shotgun (WGS) entry which is preliminary data.</text>
</comment>
<dbReference type="PANTHER" id="PTHR13454">
    <property type="entry name" value="PROTEIN MCM10 HOMOLOG"/>
    <property type="match status" value="1"/>
</dbReference>
<dbReference type="GO" id="GO:0006270">
    <property type="term" value="P:DNA replication initiation"/>
    <property type="evidence" value="ECO:0007669"/>
    <property type="project" value="InterPro"/>
</dbReference>
<proteinExistence type="predicted"/>
<evidence type="ECO:0000256" key="2">
    <source>
        <dbReference type="ARBA" id="ARBA00022705"/>
    </source>
</evidence>
<evidence type="ECO:0000313" key="11">
    <source>
        <dbReference type="Proteomes" id="UP000683417"/>
    </source>
</evidence>
<gene>
    <name evidence="10" type="ORF">BGTH12_LOCUS7671</name>
</gene>
<sequence length="796" mass="90441">MLQRKLAFPFNFEFSSNCLPAKEEIPWPPRSPHHALLSTPSGRQHLKKLRRHDSQSPSPRKRVNSSTPPAGAENATLGVASDNDSDDDDDDEETLKLQLKEIQARLKLKKLQKVNKQGLNTNHDKLSSKSTISSTKKTFINTSEKYISKSKERKVISSPPRQVVDVPSSPIKRVEQLLPRKQTDRVLLGIDKGVKGYGVSLKRAPSLISRDDNVSNRLFPETIRQSVNWNLKAAEIEQKAKNQPKSFNERIAETRSQDRERQIREVRMKNKRSSAFDINQEQIQILKQNAIDFPDIPRCIPEFSREEILHSVKKLDNIDTKRLSISNLRSDVRSNKTKTAFSSEKNGSKVIKANPESKLSDPSSNHHEPEVSQFEPYSSQHLTKRIIPHQRLTRTLAEKKIYLIPDILREVKAPEYSTPDIENDFVLLGIVASKSEPKIHQQCSKNEKRGKFMAVTLTDLKWELDLFLFDSAFEKFWKLTVGTIIAILNPQIMPPPRGREDTGKFSLTLNSDADTVLEIGTARDLGFCKSIKRDGKTCSSWVDKRHTEFCDYHVNASLQKTHASRMEVNTMTFGKGRLENFGSEKRKFNPLDKKRHDKLNGPRNHYDRESHSHVFIGSKSTTKLLDDVDFDPDAFHRGSNKEERMTRRLLSQERERKLEKKLATLGSGLGAEYARARQGVISGTTVNSKSNFHGEFLHDTTRIISEVKKQNVSLSPLKRKKGDSFSESMARGWGGSLTNDLKRMKDGENLSAAAVKKKARFANEKGIKETGSWDLCSSTAQNVKFDISDDDLDIVR</sequence>
<evidence type="ECO:0000256" key="5">
    <source>
        <dbReference type="ARBA" id="ARBA00022833"/>
    </source>
</evidence>
<keyword evidence="6" id="KW-0539">Nucleus</keyword>
<dbReference type="GO" id="GO:0043596">
    <property type="term" value="C:nuclear replication fork"/>
    <property type="evidence" value="ECO:0007669"/>
    <property type="project" value="TreeGrafter"/>
</dbReference>
<dbReference type="InterPro" id="IPR040184">
    <property type="entry name" value="Mcm10"/>
</dbReference>
<feature type="domain" description="Zinc finger Mcm10/DnaG-type" evidence="8">
    <location>
        <begin position="520"/>
        <end position="565"/>
    </location>
</feature>
<feature type="region of interest" description="Disordered" evidence="7">
    <location>
        <begin position="240"/>
        <end position="260"/>
    </location>
</feature>
<comment type="subcellular location">
    <subcellularLocation>
        <location evidence="1">Nucleus</location>
    </subcellularLocation>
</comment>
<dbReference type="PANTHER" id="PTHR13454:SF11">
    <property type="entry name" value="PROTEIN MCM10 HOMOLOG"/>
    <property type="match status" value="1"/>
</dbReference>